<proteinExistence type="predicted"/>
<evidence type="ECO:0000313" key="2">
    <source>
        <dbReference type="EMBL" id="PNF57943.1"/>
    </source>
</evidence>
<feature type="region of interest" description="Disordered" evidence="1">
    <location>
        <begin position="38"/>
        <end position="65"/>
    </location>
</feature>
<dbReference type="AlphaFoldDB" id="A0A2N8RA21"/>
<sequence>MTCEGHPAFYLIHFCATFSGHTKARSLQKTLFRVQPKCPTRAPEAGTPSLPDRKTHFRPSTSCIS</sequence>
<protein>
    <submittedName>
        <fullName evidence="2">Uncharacterized protein</fullName>
    </submittedName>
</protein>
<organism evidence="2 3">
    <name type="scientific">Stutzerimonas stutzeri</name>
    <name type="common">Pseudomonas stutzeri</name>
    <dbReference type="NCBI Taxonomy" id="316"/>
    <lineage>
        <taxon>Bacteria</taxon>
        <taxon>Pseudomonadati</taxon>
        <taxon>Pseudomonadota</taxon>
        <taxon>Gammaproteobacteria</taxon>
        <taxon>Pseudomonadales</taxon>
        <taxon>Pseudomonadaceae</taxon>
        <taxon>Stutzerimonas</taxon>
    </lineage>
</organism>
<reference evidence="2 3" key="1">
    <citation type="submission" date="2018-01" db="EMBL/GenBank/DDBJ databases">
        <title>Denitrification phenotypes of diverse strains of Pseudomonas stutzeri.</title>
        <authorList>
            <person name="Milligan D.A."/>
            <person name="Bergaust L."/>
            <person name="Bakken L.R."/>
            <person name="Frostegard A."/>
        </authorList>
    </citation>
    <scope>NUCLEOTIDE SEQUENCE [LARGE SCALE GENOMIC DNA]</scope>
    <source>
        <strain evidence="2 3">CCUG 44592</strain>
    </source>
</reference>
<gene>
    <name evidence="2" type="ORF">CXK99_19185</name>
</gene>
<dbReference type="EMBL" id="POUM01000019">
    <property type="protein sequence ID" value="PNF57943.1"/>
    <property type="molecule type" value="Genomic_DNA"/>
</dbReference>
<accession>A0A2N8RA21</accession>
<dbReference type="Proteomes" id="UP000236003">
    <property type="component" value="Unassembled WGS sequence"/>
</dbReference>
<evidence type="ECO:0000313" key="3">
    <source>
        <dbReference type="Proteomes" id="UP000236003"/>
    </source>
</evidence>
<name>A0A2N8RA21_STUST</name>
<comment type="caution">
    <text evidence="2">The sequence shown here is derived from an EMBL/GenBank/DDBJ whole genome shotgun (WGS) entry which is preliminary data.</text>
</comment>
<evidence type="ECO:0000256" key="1">
    <source>
        <dbReference type="SAM" id="MobiDB-lite"/>
    </source>
</evidence>